<evidence type="ECO:0000313" key="9">
    <source>
        <dbReference type="Proteomes" id="UP000752171"/>
    </source>
</evidence>
<dbReference type="GO" id="GO:0005737">
    <property type="term" value="C:cytoplasm"/>
    <property type="evidence" value="ECO:0007669"/>
    <property type="project" value="UniProtKB-SubCell"/>
</dbReference>
<feature type="compositionally biased region" description="Polar residues" evidence="5">
    <location>
        <begin position="57"/>
        <end position="80"/>
    </location>
</feature>
<dbReference type="InterPro" id="IPR023236">
    <property type="entry name" value="OTULINL"/>
</dbReference>
<dbReference type="GO" id="GO:0004843">
    <property type="term" value="F:cysteine-type deubiquitinase activity"/>
    <property type="evidence" value="ECO:0007669"/>
    <property type="project" value="TreeGrafter"/>
</dbReference>
<dbReference type="GO" id="GO:1990108">
    <property type="term" value="P:protein linear deubiquitination"/>
    <property type="evidence" value="ECO:0007669"/>
    <property type="project" value="TreeGrafter"/>
</dbReference>
<dbReference type="AlphaFoldDB" id="A0A8B9KZE8"/>
<accession>A0A8B9KZE8</accession>
<dbReference type="PANTHER" id="PTHR33662">
    <property type="entry name" value="OTU DEUBIQUITINASE WITH LINEAR LINKAGE-SPECIFICITY A-RELATED"/>
    <property type="match status" value="1"/>
</dbReference>
<dbReference type="KEGG" id="amex:103034960"/>
<sequence length="1062" mass="115728">MGNSCCPPSNPCDHTVDETKGLLSSSESKNSTKAEGTGEVNFNSAEVAAEESKSDEVVNSQEVVTDQPTAVTKPEQAQSSYSATINFLHTEVSLAAIASQSSSSEAQKEPENATVEIEETKNDAGIEEIVTAESVNAPIETVPAEGMEEPKVHMTDVIVKVEVPADTKEASSEVSEEELQKLVAAVDVKNVAAPMAAKGEEQEEATAVAGEKMAAEVDVQKETTAVTGEKVEADVDVQKEAAPVAGEKVEADVDVQKEAAPVAGEKVEAEVDIQKEAATVAVEKVAAEVQVQREAAAVAVEKVAAEVQVAAQKVAAEVQVQREATAVAAQKEAEELDVQKVASAVAAQKETAEVEVQNVTAAADDQKEAAIEEVQKEEAVVEVQKEAAVVEVQKEAAVVEVQKKVSEVEVKKVAADEDEQKEPAEVNIEKKAAEEKPIPPVDDLIEKREHLAPSAGAQNNKKAETSVRENGDAEPQKSSPDSSREPVPAKVITEEPAEKPTNKVEDKHEEHIAAATAEGKGDGLPSETQEHCGVVTSLAAEISSDVTPHTVENGQGDNLKDESQPNVDAALVLEIPQETKPVQKTLEETSSIETKAQLSETTANVSSFVEQVEKSEPPHAAADQEKSAEGLLNGLDSSTPVEKTESTEAHGDAVHVESVEPTEREAITLDEHVQKAEEPEHLLSEKEKAEPTLQEPVEKEHTESHKGQKGEIILSSSHAVEVALIPVSEKFSEVEEELQEVEDLYRGAEEIEKDLPKEKQSKPLLEFTIPGVEERCSLAAAVDILAYSEREWKGNTAKSTLIRKGYSEMSCSFNGLRRVRGDNYCALRATLFQVLATTTQTPAWLQKEDFTSLPEKLEAQEHLIGGWRFPAECGRVGEKENSVEKLKHYMELLQKRWQAAVESVSLEERQHLCERVFQSGEEEYGLLEVLKFLMLATAVELHGQMMAGQEVPVFCWLLFARDTSETPKTLLNNHLSQVGFSGGLEQVEMFLLGYALQHTIQTFRLYKMDTEEFVTHYPDDHKQDWPCVCIVTEDDRHYNVPIRKQAQHQLNHDLSVPWPNLS</sequence>
<dbReference type="OrthoDB" id="5962728at2759"/>
<feature type="region of interest" description="Disordered" evidence="5">
    <location>
        <begin position="1"/>
        <end position="80"/>
    </location>
</feature>
<evidence type="ECO:0000256" key="1">
    <source>
        <dbReference type="ARBA" id="ARBA00004496"/>
    </source>
</evidence>
<feature type="coiled-coil region" evidence="4">
    <location>
        <begin position="349"/>
        <end position="387"/>
    </location>
</feature>
<evidence type="ECO:0000313" key="7">
    <source>
        <dbReference type="Ensembl" id="ENSAMXP00005043163.1"/>
    </source>
</evidence>
<reference evidence="7" key="2">
    <citation type="submission" date="2025-05" db="UniProtKB">
        <authorList>
            <consortium name="Ensembl"/>
        </authorList>
    </citation>
    <scope>IDENTIFICATION</scope>
</reference>
<comment type="subcellular location">
    <subcellularLocation>
        <location evidence="1">Cytoplasm</location>
    </subcellularLocation>
</comment>
<evidence type="ECO:0000256" key="5">
    <source>
        <dbReference type="SAM" id="MobiDB-lite"/>
    </source>
</evidence>
<evidence type="ECO:0000313" key="6">
    <source>
        <dbReference type="EMBL" id="KAG9283492.1"/>
    </source>
</evidence>
<dbReference type="Proteomes" id="UP000694621">
    <property type="component" value="Unplaced"/>
</dbReference>
<protein>
    <submittedName>
        <fullName evidence="7">OTU deubiquitinase with linear linkage specificity</fullName>
    </submittedName>
    <submittedName>
        <fullName evidence="6">Titin-like isoform X2</fullName>
    </submittedName>
</protein>
<feature type="compositionally biased region" description="Basic and acidic residues" evidence="5">
    <location>
        <begin position="409"/>
        <end position="437"/>
    </location>
</feature>
<feature type="compositionally biased region" description="Polar residues" evidence="5">
    <location>
        <begin position="596"/>
        <end position="609"/>
    </location>
</feature>
<feature type="region of interest" description="Disordered" evidence="5">
    <location>
        <begin position="98"/>
        <end position="126"/>
    </location>
</feature>
<proteinExistence type="inferred from homology"/>
<keyword evidence="3" id="KW-0963">Cytoplasm</keyword>
<feature type="compositionally biased region" description="Basic and acidic residues" evidence="5">
    <location>
        <begin position="461"/>
        <end position="475"/>
    </location>
</feature>
<dbReference type="PRINTS" id="PR02055">
    <property type="entry name" value="PROTEINF105"/>
</dbReference>
<reference evidence="6 9" key="1">
    <citation type="submission" date="2021-07" db="EMBL/GenBank/DDBJ databases">
        <authorList>
            <person name="Imarazene B."/>
            <person name="Zahm M."/>
            <person name="Klopp C."/>
            <person name="Cabau C."/>
            <person name="Beille S."/>
            <person name="Jouanno E."/>
            <person name="Castinel A."/>
            <person name="Lluch J."/>
            <person name="Gil L."/>
            <person name="Kuchtly C."/>
            <person name="Lopez Roques C."/>
            <person name="Donnadieu C."/>
            <person name="Parrinello H."/>
            <person name="Journot L."/>
            <person name="Du K."/>
            <person name="Schartl M."/>
            <person name="Retaux S."/>
            <person name="Guiguen Y."/>
        </authorList>
    </citation>
    <scope>NUCLEOTIDE SEQUENCE [LARGE SCALE GENOMIC DNA]</scope>
    <source>
        <strain evidence="6">Pach_M1</strain>
        <tissue evidence="6">Testis</tissue>
    </source>
</reference>
<feature type="compositionally biased region" description="Basic and acidic residues" evidence="5">
    <location>
        <begin position="492"/>
        <end position="512"/>
    </location>
</feature>
<comment type="similarity">
    <text evidence="2">Belongs to the peptidase C65 family. Otulin subfamily.</text>
</comment>
<dbReference type="Proteomes" id="UP000752171">
    <property type="component" value="Unassembled WGS sequence"/>
</dbReference>
<feature type="region of interest" description="Disordered" evidence="5">
    <location>
        <begin position="596"/>
        <end position="709"/>
    </location>
</feature>
<name>A0A8B9KZE8_ASTMX</name>
<dbReference type="Ensembl" id="ENSAMXT00005046936.1">
    <property type="protein sequence ID" value="ENSAMXP00005043163.1"/>
    <property type="gene ID" value="ENSAMXG00005020110.1"/>
</dbReference>
<feature type="compositionally biased region" description="Polar residues" evidence="5">
    <location>
        <begin position="22"/>
        <end position="44"/>
    </location>
</feature>
<dbReference type="PANTHER" id="PTHR33662:SF3">
    <property type="entry name" value="FIBROUS SHEATH CABYR-BINDING PROTEIN-LIKE-RELATED"/>
    <property type="match status" value="1"/>
</dbReference>
<organism evidence="7 8">
    <name type="scientific">Astyanax mexicanus</name>
    <name type="common">Blind cave fish</name>
    <name type="synonym">Astyanax fasciatus mexicanus</name>
    <dbReference type="NCBI Taxonomy" id="7994"/>
    <lineage>
        <taxon>Eukaryota</taxon>
        <taxon>Metazoa</taxon>
        <taxon>Chordata</taxon>
        <taxon>Craniata</taxon>
        <taxon>Vertebrata</taxon>
        <taxon>Euteleostomi</taxon>
        <taxon>Actinopterygii</taxon>
        <taxon>Neopterygii</taxon>
        <taxon>Teleostei</taxon>
        <taxon>Ostariophysi</taxon>
        <taxon>Characiformes</taxon>
        <taxon>Characoidei</taxon>
        <taxon>Acestrorhamphidae</taxon>
        <taxon>Acestrorhamphinae</taxon>
        <taxon>Astyanax</taxon>
    </lineage>
</organism>
<dbReference type="PRINTS" id="PR02056">
    <property type="entry name" value="PROTEINF105A"/>
</dbReference>
<feature type="region of interest" description="Disordered" evidence="5">
    <location>
        <begin position="409"/>
        <end position="528"/>
    </location>
</feature>
<evidence type="ECO:0000313" key="8">
    <source>
        <dbReference type="Proteomes" id="UP000694621"/>
    </source>
</evidence>
<feature type="compositionally biased region" description="Polar residues" evidence="5">
    <location>
        <begin position="544"/>
        <end position="556"/>
    </location>
</feature>
<dbReference type="EMBL" id="JAICCE010000001">
    <property type="protein sequence ID" value="KAG9283492.1"/>
    <property type="molecule type" value="Genomic_DNA"/>
</dbReference>
<evidence type="ECO:0000256" key="3">
    <source>
        <dbReference type="ARBA" id="ARBA00022490"/>
    </source>
</evidence>
<dbReference type="InterPro" id="IPR023235">
    <property type="entry name" value="FAM105"/>
</dbReference>
<feature type="region of interest" description="Disordered" evidence="5">
    <location>
        <begin position="543"/>
        <end position="564"/>
    </location>
</feature>
<feature type="compositionally biased region" description="Basic and acidic residues" evidence="5">
    <location>
        <begin position="611"/>
        <end position="628"/>
    </location>
</feature>
<evidence type="ECO:0000256" key="2">
    <source>
        <dbReference type="ARBA" id="ARBA00010267"/>
    </source>
</evidence>
<keyword evidence="4" id="KW-0175">Coiled coil</keyword>
<dbReference type="Pfam" id="PF16218">
    <property type="entry name" value="Peptidase_C101"/>
    <property type="match status" value="1"/>
</dbReference>
<gene>
    <name evidence="6" type="primary">OTULIN</name>
    <name evidence="6" type="ORF">AMEX_G2258</name>
</gene>
<evidence type="ECO:0000256" key="4">
    <source>
        <dbReference type="SAM" id="Coils"/>
    </source>
</evidence>
<feature type="compositionally biased region" description="Basic and acidic residues" evidence="5">
    <location>
        <begin position="642"/>
        <end position="709"/>
    </location>
</feature>